<dbReference type="GO" id="GO:0005524">
    <property type="term" value="F:ATP binding"/>
    <property type="evidence" value="ECO:0007669"/>
    <property type="project" value="UniProtKB-UniRule"/>
</dbReference>
<keyword evidence="7 10" id="KW-0573">Peptidoglycan synthesis</keyword>
<dbReference type="HOGENOM" id="CLU_031507_0_0_11"/>
<evidence type="ECO:0000256" key="4">
    <source>
        <dbReference type="ARBA" id="ARBA00022741"/>
    </source>
</evidence>
<dbReference type="KEGG" id="rla:Rhola_00008630"/>
<accession>A0A060JG47</accession>
<evidence type="ECO:0000256" key="11">
    <source>
        <dbReference type="RuleBase" id="RU004136"/>
    </source>
</evidence>
<evidence type="ECO:0000256" key="2">
    <source>
        <dbReference type="ARBA" id="ARBA00022598"/>
    </source>
</evidence>
<keyword evidence="5 10" id="KW-0067">ATP-binding</keyword>
<comment type="function">
    <text evidence="10 11">Involved in cell wall formation. Catalyzes the final step in the synthesis of UDP-N-acetylmuramoyl-pentapeptide, the precursor of murein.</text>
</comment>
<dbReference type="Gene3D" id="3.40.1390.10">
    <property type="entry name" value="MurE/MurF, N-terminal domain"/>
    <property type="match status" value="1"/>
</dbReference>
<evidence type="ECO:0000256" key="1">
    <source>
        <dbReference type="ARBA" id="ARBA00022490"/>
    </source>
</evidence>
<dbReference type="GO" id="GO:0008766">
    <property type="term" value="F:UDP-N-acetylmuramoylalanyl-D-glutamyl-2,6-diaminopimelate-D-alanyl-D-alanine ligase activity"/>
    <property type="evidence" value="ECO:0007669"/>
    <property type="project" value="RHEA"/>
</dbReference>
<comment type="subcellular location">
    <subcellularLocation>
        <location evidence="10 11">Cytoplasm</location>
    </subcellularLocation>
</comment>
<dbReference type="Pfam" id="PF02875">
    <property type="entry name" value="Mur_ligase_C"/>
    <property type="match status" value="1"/>
</dbReference>
<comment type="similarity">
    <text evidence="10">Belongs to the MurCDEF family. MurF subfamily.</text>
</comment>
<evidence type="ECO:0000259" key="13">
    <source>
        <dbReference type="Pfam" id="PF02875"/>
    </source>
</evidence>
<keyword evidence="4 10" id="KW-0547">Nucleotide-binding</keyword>
<dbReference type="GO" id="GO:0047480">
    <property type="term" value="F:UDP-N-acetylmuramoyl-tripeptide-D-alanyl-D-alanine ligase activity"/>
    <property type="evidence" value="ECO:0007669"/>
    <property type="project" value="UniProtKB-UniRule"/>
</dbReference>
<dbReference type="InterPro" id="IPR036615">
    <property type="entry name" value="Mur_ligase_C_dom_sf"/>
</dbReference>
<feature type="domain" description="Mur ligase central" evidence="14">
    <location>
        <begin position="112"/>
        <end position="298"/>
    </location>
</feature>
<dbReference type="InterPro" id="IPR036565">
    <property type="entry name" value="Mur-like_cat_sf"/>
</dbReference>
<organism evidence="15 16">
    <name type="scientific">Rhodoluna lacicola</name>
    <dbReference type="NCBI Taxonomy" id="529884"/>
    <lineage>
        <taxon>Bacteria</taxon>
        <taxon>Bacillati</taxon>
        <taxon>Actinomycetota</taxon>
        <taxon>Actinomycetes</taxon>
        <taxon>Micrococcales</taxon>
        <taxon>Microbacteriaceae</taxon>
        <taxon>Luna cluster</taxon>
        <taxon>Luna-1 subcluster</taxon>
        <taxon>Rhodoluna</taxon>
    </lineage>
</organism>
<evidence type="ECO:0000256" key="9">
    <source>
        <dbReference type="ARBA" id="ARBA00023316"/>
    </source>
</evidence>
<dbReference type="GO" id="GO:0009252">
    <property type="term" value="P:peptidoglycan biosynthetic process"/>
    <property type="evidence" value="ECO:0007669"/>
    <property type="project" value="UniProtKB-UniRule"/>
</dbReference>
<evidence type="ECO:0000313" key="16">
    <source>
        <dbReference type="Proteomes" id="UP000067708"/>
    </source>
</evidence>
<keyword evidence="16" id="KW-1185">Reference proteome</keyword>
<feature type="binding site" evidence="10">
    <location>
        <begin position="114"/>
        <end position="120"/>
    </location>
    <ligand>
        <name>ATP</name>
        <dbReference type="ChEBI" id="CHEBI:30616"/>
    </ligand>
</feature>
<keyword evidence="3 10" id="KW-0132">Cell division</keyword>
<dbReference type="SUPFAM" id="SSF53623">
    <property type="entry name" value="MurD-like peptide ligases, catalytic domain"/>
    <property type="match status" value="1"/>
</dbReference>
<dbReference type="GO" id="GO:0071555">
    <property type="term" value="P:cell wall organization"/>
    <property type="evidence" value="ECO:0007669"/>
    <property type="project" value="UniProtKB-KW"/>
</dbReference>
<keyword evidence="6 10" id="KW-0133">Cell shape</keyword>
<dbReference type="SUPFAM" id="SSF63418">
    <property type="entry name" value="MurE/MurF N-terminal domain"/>
    <property type="match status" value="1"/>
</dbReference>
<dbReference type="Proteomes" id="UP000067708">
    <property type="component" value="Chromosome"/>
</dbReference>
<dbReference type="Pfam" id="PF01225">
    <property type="entry name" value="Mur_ligase"/>
    <property type="match status" value="1"/>
</dbReference>
<evidence type="ECO:0000256" key="7">
    <source>
        <dbReference type="ARBA" id="ARBA00022984"/>
    </source>
</evidence>
<comment type="pathway">
    <text evidence="10 11">Cell wall biogenesis; peptidoglycan biosynthesis.</text>
</comment>
<dbReference type="InterPro" id="IPR004101">
    <property type="entry name" value="Mur_ligase_C"/>
</dbReference>
<dbReference type="GO" id="GO:0008360">
    <property type="term" value="P:regulation of cell shape"/>
    <property type="evidence" value="ECO:0007669"/>
    <property type="project" value="UniProtKB-KW"/>
</dbReference>
<dbReference type="STRING" id="529884.Rhola_00008630"/>
<dbReference type="RefSeq" id="WP_038502587.1">
    <property type="nucleotide sequence ID" value="NZ_CP007490.1"/>
</dbReference>
<dbReference type="UniPathway" id="UPA00219"/>
<dbReference type="SUPFAM" id="SSF53244">
    <property type="entry name" value="MurD-like peptide ligases, peptide-binding domain"/>
    <property type="match status" value="1"/>
</dbReference>
<name>A0A060JG47_9MICO</name>
<dbReference type="EMBL" id="CP007490">
    <property type="protein sequence ID" value="AIC47665.1"/>
    <property type="molecule type" value="Genomic_DNA"/>
</dbReference>
<feature type="domain" description="Mur ligase N-terminal catalytic" evidence="12">
    <location>
        <begin position="29"/>
        <end position="72"/>
    </location>
</feature>
<dbReference type="InterPro" id="IPR051046">
    <property type="entry name" value="MurCDEF_CellWall_CoF430Synth"/>
</dbReference>
<dbReference type="PANTHER" id="PTHR43024:SF1">
    <property type="entry name" value="UDP-N-ACETYLMURAMOYL-TRIPEPTIDE--D-ALANYL-D-ALANINE LIGASE"/>
    <property type="match status" value="1"/>
</dbReference>
<evidence type="ECO:0000313" key="15">
    <source>
        <dbReference type="EMBL" id="AIC47665.1"/>
    </source>
</evidence>
<evidence type="ECO:0000259" key="12">
    <source>
        <dbReference type="Pfam" id="PF01225"/>
    </source>
</evidence>
<dbReference type="Gene3D" id="3.40.1190.10">
    <property type="entry name" value="Mur-like, catalytic domain"/>
    <property type="match status" value="1"/>
</dbReference>
<keyword evidence="9 10" id="KW-0961">Cell wall biogenesis/degradation</keyword>
<dbReference type="NCBIfam" id="TIGR01143">
    <property type="entry name" value="murF"/>
    <property type="match status" value="1"/>
</dbReference>
<keyword evidence="2 10" id="KW-0436">Ligase</keyword>
<protein>
    <recommendedName>
        <fullName evidence="10 11">UDP-N-acetylmuramoyl-tripeptide--D-alanyl-D-alanine ligase</fullName>
        <ecNumber evidence="10 11">6.3.2.10</ecNumber>
    </recommendedName>
    <alternativeName>
        <fullName evidence="10">D-alanyl-D-alanine-adding enzyme</fullName>
    </alternativeName>
</protein>
<dbReference type="AlphaFoldDB" id="A0A060JG47"/>
<gene>
    <name evidence="10" type="primary">murF</name>
    <name evidence="15" type="ORF">Rhola_00008630</name>
</gene>
<comment type="catalytic activity">
    <reaction evidence="10 11">
        <text>D-alanyl-D-alanine + UDP-N-acetyl-alpha-D-muramoyl-L-alanyl-gamma-D-glutamyl-meso-2,6-diaminopimelate + ATP = UDP-N-acetyl-alpha-D-muramoyl-L-alanyl-gamma-D-glutamyl-meso-2,6-diaminopimeloyl-D-alanyl-D-alanine + ADP + phosphate + H(+)</text>
        <dbReference type="Rhea" id="RHEA:28374"/>
        <dbReference type="ChEBI" id="CHEBI:15378"/>
        <dbReference type="ChEBI" id="CHEBI:30616"/>
        <dbReference type="ChEBI" id="CHEBI:43474"/>
        <dbReference type="ChEBI" id="CHEBI:57822"/>
        <dbReference type="ChEBI" id="CHEBI:61386"/>
        <dbReference type="ChEBI" id="CHEBI:83905"/>
        <dbReference type="ChEBI" id="CHEBI:456216"/>
        <dbReference type="EC" id="6.3.2.10"/>
    </reaction>
</comment>
<dbReference type="PATRIC" id="fig|529884.3.peg.825"/>
<dbReference type="HAMAP" id="MF_02019">
    <property type="entry name" value="MurF"/>
    <property type="match status" value="1"/>
</dbReference>
<evidence type="ECO:0000259" key="14">
    <source>
        <dbReference type="Pfam" id="PF08245"/>
    </source>
</evidence>
<proteinExistence type="inferred from homology"/>
<reference evidence="15 16" key="1">
    <citation type="journal article" date="2014" name="Int. J. Syst. Evol. Microbiol.">
        <title>Rhodoluna lacicola gen. nov., sp. nov., a planktonic freshwater bacterium with stream-lined genome.</title>
        <authorList>
            <person name="Hahn M."/>
            <person name="Schmidt J."/>
            <person name="Taipale S.J."/>
            <person name="Doolittle W.F."/>
            <person name="Koll U."/>
        </authorList>
    </citation>
    <scope>NUCLEOTIDE SEQUENCE [LARGE SCALE GENOMIC DNA]</scope>
    <source>
        <strain evidence="15 16">MWH-Ta8</strain>
    </source>
</reference>
<keyword evidence="8 10" id="KW-0131">Cell cycle</keyword>
<evidence type="ECO:0000256" key="3">
    <source>
        <dbReference type="ARBA" id="ARBA00022618"/>
    </source>
</evidence>
<dbReference type="PANTHER" id="PTHR43024">
    <property type="entry name" value="UDP-N-ACETYLMURAMOYL-TRIPEPTIDE--D-ALANYL-D-ALANINE LIGASE"/>
    <property type="match status" value="1"/>
</dbReference>
<dbReference type="Pfam" id="PF08245">
    <property type="entry name" value="Mur_ligase_M"/>
    <property type="match status" value="1"/>
</dbReference>
<dbReference type="GO" id="GO:0051301">
    <property type="term" value="P:cell division"/>
    <property type="evidence" value="ECO:0007669"/>
    <property type="project" value="UniProtKB-KW"/>
</dbReference>
<evidence type="ECO:0000256" key="8">
    <source>
        <dbReference type="ARBA" id="ARBA00023306"/>
    </source>
</evidence>
<dbReference type="InterPro" id="IPR035911">
    <property type="entry name" value="MurE/MurF_N"/>
</dbReference>
<dbReference type="Gene3D" id="3.90.190.20">
    <property type="entry name" value="Mur ligase, C-terminal domain"/>
    <property type="match status" value="1"/>
</dbReference>
<evidence type="ECO:0000256" key="10">
    <source>
        <dbReference type="HAMAP-Rule" id="MF_02019"/>
    </source>
</evidence>
<keyword evidence="1 10" id="KW-0963">Cytoplasm</keyword>
<feature type="domain" description="Mur ligase C-terminal" evidence="13">
    <location>
        <begin position="323"/>
        <end position="449"/>
    </location>
</feature>
<evidence type="ECO:0000256" key="5">
    <source>
        <dbReference type="ARBA" id="ARBA00022840"/>
    </source>
</evidence>
<dbReference type="EC" id="6.3.2.10" evidence="10 11"/>
<dbReference type="InterPro" id="IPR013221">
    <property type="entry name" value="Mur_ligase_cen"/>
</dbReference>
<sequence>MIELSTKQVTQAVAGELFGDATVLISGSVETDSRLLKPGDLFVAKPGEVTDGHLFLTNAERSGAVAALVERIVDGISIPQIKVANSVLALGMLAKFVLDQVKESSDIKVIGITGSNGKTTTKNMLREILSKFGPTVAPNESFNNEVGAPYSILQTNLQTRFLVVEMGAGGEGSIDYLAQIAKPDIGVVLKVGLAHVGEFGGIETTAKIKSELVKALDVNAVAVLNADDGYVSDMASLTDAQKVWFGTSGDAGYQATNQKLSIEGTEFDLKWPDQKVSHVKLQILGEHHVMNALAALTVSDILGLDREKSISAIENMPLAERWRMQVHNRADGVTIINDAYNASPDSMKAALQTLAQLGRSGRRTIAILGEMAELGSMSREQHDALGRVVVRLDINQLVVVGQAAKLIHMGAEQEGSWGGESKFFESIDDALAFVRGMLMAGDLVLVKSSKSANLRHLGDTLMEVGS</sequence>
<dbReference type="GO" id="GO:0005737">
    <property type="term" value="C:cytoplasm"/>
    <property type="evidence" value="ECO:0007669"/>
    <property type="project" value="UniProtKB-SubCell"/>
</dbReference>
<dbReference type="InterPro" id="IPR000713">
    <property type="entry name" value="Mur_ligase_N"/>
</dbReference>
<dbReference type="InterPro" id="IPR005863">
    <property type="entry name" value="UDP-N-AcMur_synth"/>
</dbReference>
<evidence type="ECO:0000256" key="6">
    <source>
        <dbReference type="ARBA" id="ARBA00022960"/>
    </source>
</evidence>
<dbReference type="eggNOG" id="COG0770">
    <property type="taxonomic scope" value="Bacteria"/>
</dbReference>
<dbReference type="OrthoDB" id="9800958at2"/>